<accession>A0ABP8RG12</accession>
<feature type="region of interest" description="Disordered" evidence="9">
    <location>
        <begin position="158"/>
        <end position="177"/>
    </location>
</feature>
<dbReference type="Pfam" id="PF17764">
    <property type="entry name" value="PriA_3primeBD"/>
    <property type="match status" value="1"/>
</dbReference>
<evidence type="ECO:0000256" key="8">
    <source>
        <dbReference type="HAMAP-Rule" id="MF_00983"/>
    </source>
</evidence>
<comment type="similarity">
    <text evidence="8">Belongs to the helicase family. PriA subfamily.</text>
</comment>
<feature type="binding site" evidence="8">
    <location>
        <position position="458"/>
    </location>
    <ligand>
        <name>Zn(2+)</name>
        <dbReference type="ChEBI" id="CHEBI:29105"/>
        <label>2</label>
    </ligand>
</feature>
<evidence type="ECO:0000256" key="5">
    <source>
        <dbReference type="ARBA" id="ARBA00022833"/>
    </source>
</evidence>
<feature type="binding site" evidence="8">
    <location>
        <position position="423"/>
    </location>
    <ligand>
        <name>Zn(2+)</name>
        <dbReference type="ChEBI" id="CHEBI:29105"/>
        <label>1</label>
    </ligand>
</feature>
<feature type="binding site" evidence="8">
    <location>
        <position position="455"/>
    </location>
    <ligand>
        <name>Zn(2+)</name>
        <dbReference type="ChEBI" id="CHEBI:29105"/>
        <label>2</label>
    </ligand>
</feature>
<feature type="compositionally biased region" description="Basic and acidic residues" evidence="9">
    <location>
        <begin position="158"/>
        <end position="174"/>
    </location>
</feature>
<evidence type="ECO:0000256" key="2">
    <source>
        <dbReference type="ARBA" id="ARBA00022705"/>
    </source>
</evidence>
<feature type="region of interest" description="Disordered" evidence="9">
    <location>
        <begin position="1"/>
        <end position="43"/>
    </location>
</feature>
<keyword evidence="4 8" id="KW-0547">Nucleotide-binding</keyword>
<evidence type="ECO:0000256" key="3">
    <source>
        <dbReference type="ARBA" id="ARBA00022723"/>
    </source>
</evidence>
<dbReference type="InterPro" id="IPR005259">
    <property type="entry name" value="PriA"/>
</dbReference>
<comment type="function">
    <text evidence="8">Initiates the restart of stalled replication forks, which reloads the replicative helicase on sites other than the origin of replication. Recognizes and binds to abandoned replication forks and remodels them to uncover a helicase loading site. Promotes assembly of the primosome at these replication forks.</text>
</comment>
<dbReference type="PANTHER" id="PTHR30580">
    <property type="entry name" value="PRIMOSOMAL PROTEIN N"/>
    <property type="match status" value="1"/>
</dbReference>
<evidence type="ECO:0000256" key="4">
    <source>
        <dbReference type="ARBA" id="ARBA00022741"/>
    </source>
</evidence>
<name>A0ABP8RG12_9PSEU</name>
<organism evidence="11 12">
    <name type="scientific">Pseudonocardia xishanensis</name>
    <dbReference type="NCBI Taxonomy" id="630995"/>
    <lineage>
        <taxon>Bacteria</taxon>
        <taxon>Bacillati</taxon>
        <taxon>Actinomycetota</taxon>
        <taxon>Actinomycetes</taxon>
        <taxon>Pseudonocardiales</taxon>
        <taxon>Pseudonocardiaceae</taxon>
        <taxon>Pseudonocardia</taxon>
    </lineage>
</organism>
<feature type="compositionally biased region" description="Low complexity" evidence="9">
    <location>
        <begin position="31"/>
        <end position="40"/>
    </location>
</feature>
<dbReference type="HAMAP" id="MF_00983">
    <property type="entry name" value="PriA"/>
    <property type="match status" value="1"/>
</dbReference>
<proteinExistence type="inferred from homology"/>
<dbReference type="InterPro" id="IPR041222">
    <property type="entry name" value="PriA_3primeBD"/>
</dbReference>
<protein>
    <recommendedName>
        <fullName evidence="8">Probable replication restart protein PriA</fullName>
    </recommendedName>
    <alternativeName>
        <fullName evidence="8">Putative ATP-dependent DNA helicase PriA</fullName>
    </alternativeName>
</protein>
<evidence type="ECO:0000256" key="9">
    <source>
        <dbReference type="SAM" id="MobiDB-lite"/>
    </source>
</evidence>
<keyword evidence="5 8" id="KW-0862">Zinc</keyword>
<dbReference type="Gene3D" id="3.40.1440.60">
    <property type="entry name" value="PriA, 3(prime) DNA-binding domain"/>
    <property type="match status" value="1"/>
</dbReference>
<feature type="domain" description="Primosomal protein N' 3' DNA-binding" evidence="10">
    <location>
        <begin position="52"/>
        <end position="151"/>
    </location>
</feature>
<dbReference type="SUPFAM" id="SSF52540">
    <property type="entry name" value="P-loop containing nucleoside triphosphate hydrolases"/>
    <property type="match status" value="1"/>
</dbReference>
<feature type="binding site" evidence="8">
    <location>
        <position position="467"/>
    </location>
    <ligand>
        <name>Zn(2+)</name>
        <dbReference type="ChEBI" id="CHEBI:29105"/>
        <label>1</label>
    </ligand>
</feature>
<comment type="subunit">
    <text evidence="8">Component of the replication restart primosome.</text>
</comment>
<feature type="binding site" evidence="8">
    <location>
        <position position="470"/>
    </location>
    <ligand>
        <name>Zn(2+)</name>
        <dbReference type="ChEBI" id="CHEBI:29105"/>
        <label>1</label>
    </ligand>
</feature>
<feature type="binding site" evidence="8">
    <location>
        <position position="432"/>
    </location>
    <ligand>
        <name>Zn(2+)</name>
        <dbReference type="ChEBI" id="CHEBI:29105"/>
        <label>2</label>
    </ligand>
</feature>
<evidence type="ECO:0000259" key="10">
    <source>
        <dbReference type="Pfam" id="PF17764"/>
    </source>
</evidence>
<evidence type="ECO:0000256" key="1">
    <source>
        <dbReference type="ARBA" id="ARBA00022515"/>
    </source>
</evidence>
<keyword evidence="1 8" id="KW-0639">Primosome</keyword>
<keyword evidence="7 8" id="KW-0238">DNA-binding</keyword>
<gene>
    <name evidence="8" type="primary">priA</name>
    <name evidence="11" type="ORF">GCM10023175_06160</name>
</gene>
<dbReference type="PANTHER" id="PTHR30580:SF0">
    <property type="entry name" value="PRIMOSOMAL PROTEIN N"/>
    <property type="match status" value="1"/>
</dbReference>
<dbReference type="RefSeq" id="WP_345412427.1">
    <property type="nucleotide sequence ID" value="NZ_BAABGT010000012.1"/>
</dbReference>
<keyword evidence="3 8" id="KW-0479">Metal-binding</keyword>
<dbReference type="Proteomes" id="UP001501598">
    <property type="component" value="Unassembled WGS sequence"/>
</dbReference>
<sequence>MSSDAEPGGTPAVDVRRAARPGARSGGRGRGASATAQTRGEWSAAETAPIARVAVDVPLPHLDRTFDYRVPTHLDEQAQPGVRVRVRFAGRLMDGFLLERAAESEHTGRLAWIDKVVSPEPVLAAEVATLCRTVADRYAGVFADVVRMAVPPRHARVEAEVPREREPATAERPDPAGWGRYQRGPAFIEALAGGRAAHAVWQALPGEAWAQRFAEAAAAALTADRGAVVVVPDQRDVEVAHAALVAVLGADAVVALTADLGPAERYRRWLAVRRGAVRVVVGTRSAAFAPVERIGLLAVWDDGDDSHSEPRAPYPQVRDVLIARAHAAGAALLVGGYSRTAEAQLLVESGWAAAIVADRAVVRAAAARVTAIGETDTQLARDPDARAARVPAVAFEAARQALAAGHPVLVQVPRAGYLPWLSCAGCREPARCRHCAGPLGLPRGGSDADPGLPMCRWCGRVETAYRCGGCGGRRLRAGVVGSRRTAEELGRAFPQVAVRTSGGGAPVLDSVKARPDIVVATPGAEPAVEGGYGAALLLDGWAMLSRADLRVQEEALRKWLAAAALVRPHADGGRVVIVADSAIPVVQALVRWDPAGFAAEELAARAEVGFPPAVRMAAVEGTPGAVADVVDLVLAAEPRIEVLGPVEIDPPDGPGELPEVRERALLRVPRSEGRTLARHLHAVQALRSGRKAPDPVRVRLDPAEVG</sequence>
<comment type="caution">
    <text evidence="8">As this protein does not have any detectable helicase domains, it probably does not have helicase activity.</text>
</comment>
<keyword evidence="12" id="KW-1185">Reference proteome</keyword>
<keyword evidence="2 8" id="KW-0235">DNA replication</keyword>
<dbReference type="InterPro" id="IPR027417">
    <property type="entry name" value="P-loop_NTPase"/>
</dbReference>
<evidence type="ECO:0000313" key="11">
    <source>
        <dbReference type="EMBL" id="GAA4537512.1"/>
    </source>
</evidence>
<dbReference type="Gene3D" id="3.40.50.300">
    <property type="entry name" value="P-loop containing nucleotide triphosphate hydrolases"/>
    <property type="match status" value="1"/>
</dbReference>
<evidence type="ECO:0000313" key="12">
    <source>
        <dbReference type="Proteomes" id="UP001501598"/>
    </source>
</evidence>
<feature type="binding site" evidence="8">
    <location>
        <position position="426"/>
    </location>
    <ligand>
        <name>Zn(2+)</name>
        <dbReference type="ChEBI" id="CHEBI:29105"/>
        <label>1</label>
    </ligand>
</feature>
<evidence type="ECO:0000256" key="7">
    <source>
        <dbReference type="ARBA" id="ARBA00023125"/>
    </source>
</evidence>
<dbReference type="EMBL" id="BAABGT010000012">
    <property type="protein sequence ID" value="GAA4537512.1"/>
    <property type="molecule type" value="Genomic_DNA"/>
</dbReference>
<reference evidence="12" key="1">
    <citation type="journal article" date="2019" name="Int. J. Syst. Evol. Microbiol.">
        <title>The Global Catalogue of Microorganisms (GCM) 10K type strain sequencing project: providing services to taxonomists for standard genome sequencing and annotation.</title>
        <authorList>
            <consortium name="The Broad Institute Genomics Platform"/>
            <consortium name="The Broad Institute Genome Sequencing Center for Infectious Disease"/>
            <person name="Wu L."/>
            <person name="Ma J."/>
        </authorList>
    </citation>
    <scope>NUCLEOTIDE SEQUENCE [LARGE SCALE GENOMIC DNA]</scope>
    <source>
        <strain evidence="12">JCM 17906</strain>
    </source>
</reference>
<comment type="cofactor">
    <cofactor evidence="8">
        <name>Zn(2+)</name>
        <dbReference type="ChEBI" id="CHEBI:29105"/>
    </cofactor>
    <text evidence="8">Binds 2 zinc ions per subunit.</text>
</comment>
<dbReference type="InterPro" id="IPR042115">
    <property type="entry name" value="PriA_3primeBD_sf"/>
</dbReference>
<comment type="caution">
    <text evidence="11">The sequence shown here is derived from an EMBL/GenBank/DDBJ whole genome shotgun (WGS) entry which is preliminary data.</text>
</comment>
<feature type="binding site" evidence="8">
    <location>
        <position position="435"/>
    </location>
    <ligand>
        <name>Zn(2+)</name>
        <dbReference type="ChEBI" id="CHEBI:29105"/>
        <label>2</label>
    </ligand>
</feature>
<evidence type="ECO:0000256" key="6">
    <source>
        <dbReference type="ARBA" id="ARBA00022840"/>
    </source>
</evidence>
<keyword evidence="6 8" id="KW-0067">ATP-binding</keyword>